<dbReference type="Pfam" id="PF14581">
    <property type="entry name" value="SseB_C"/>
    <property type="match status" value="1"/>
</dbReference>
<dbReference type="AlphaFoldDB" id="A0A443IZG3"/>
<accession>A0A443IZG3</accession>
<reference evidence="3" key="1">
    <citation type="submission" date="2018-12" db="EMBL/GenBank/DDBJ databases">
        <authorList>
            <person name="Sun L."/>
            <person name="Chen Z."/>
        </authorList>
    </citation>
    <scope>NUCLEOTIDE SEQUENCE [LARGE SCALE GENOMIC DNA]</scope>
    <source>
        <strain evidence="3">DSM 16012</strain>
    </source>
</reference>
<feature type="domain" description="SseB protein C-terminal" evidence="2">
    <location>
        <begin position="173"/>
        <end position="275"/>
    </location>
</feature>
<evidence type="ECO:0000313" key="4">
    <source>
        <dbReference type="Proteomes" id="UP000273811"/>
    </source>
</evidence>
<dbReference type="EMBL" id="QYTU02000005">
    <property type="protein sequence ID" value="RWR13581.1"/>
    <property type="molecule type" value="Genomic_DNA"/>
</dbReference>
<dbReference type="OrthoDB" id="1639333at2"/>
<sequence>MGADKELHIAMVCLFHKRTRIERVSTMVDVNKPVTNPDLVKSVAVLREEPSRGNEQAFFHELLKAHFLAPVIIDPMPENTGGESVLEKDTKIQFAGITTQDGKTFFPAFTDWDELRKWSSEPNQQTLITTFKDYESMLGNGSFEGVVINPFGENLLIDGNLIEIINNSALQMDEGESVMIGIPNDYPTEMIDALKKQLPKMAHVKSAYLLLMVRNQTDQSFLMVVDTENDPRDTFAEMAEVATPFLKKNEKLDFVPLGDSFGKDAVKDQSPFYVKKENKGGFLKGLFKKR</sequence>
<dbReference type="InterPro" id="IPR009839">
    <property type="entry name" value="SseB_N"/>
</dbReference>
<dbReference type="Proteomes" id="UP000273811">
    <property type="component" value="Unassembled WGS sequence"/>
</dbReference>
<proteinExistence type="predicted"/>
<dbReference type="RefSeq" id="WP_120070312.1">
    <property type="nucleotide sequence ID" value="NZ_CP126113.1"/>
</dbReference>
<protein>
    <submittedName>
        <fullName evidence="3">Enhanced serine sensitivity protein SseB</fullName>
    </submittedName>
</protein>
<comment type="caution">
    <text evidence="3">The sequence shown here is derived from an EMBL/GenBank/DDBJ whole genome shotgun (WGS) entry which is preliminary data.</text>
</comment>
<dbReference type="InterPro" id="IPR027945">
    <property type="entry name" value="SseB_C"/>
</dbReference>
<name>A0A443IZG3_9BACI</name>
<evidence type="ECO:0000259" key="2">
    <source>
        <dbReference type="Pfam" id="PF14581"/>
    </source>
</evidence>
<evidence type="ECO:0000259" key="1">
    <source>
        <dbReference type="Pfam" id="PF07179"/>
    </source>
</evidence>
<feature type="domain" description="SseB protein N-terminal" evidence="1">
    <location>
        <begin position="40"/>
        <end position="162"/>
    </location>
</feature>
<gene>
    <name evidence="3" type="ORF">D4N35_003960</name>
</gene>
<evidence type="ECO:0000313" key="3">
    <source>
        <dbReference type="EMBL" id="RWR13581.1"/>
    </source>
</evidence>
<dbReference type="Pfam" id="PF07179">
    <property type="entry name" value="SseB"/>
    <property type="match status" value="1"/>
</dbReference>
<keyword evidence="4" id="KW-1185">Reference proteome</keyword>
<organism evidence="3 4">
    <name type="scientific">Siminovitchia fortis</name>
    <dbReference type="NCBI Taxonomy" id="254758"/>
    <lineage>
        <taxon>Bacteria</taxon>
        <taxon>Bacillati</taxon>
        <taxon>Bacillota</taxon>
        <taxon>Bacilli</taxon>
        <taxon>Bacillales</taxon>
        <taxon>Bacillaceae</taxon>
        <taxon>Siminovitchia</taxon>
    </lineage>
</organism>